<gene>
    <name evidence="7" type="ORF">LNKW23_06370</name>
</gene>
<dbReference type="Proteomes" id="UP001239909">
    <property type="component" value="Unassembled WGS sequence"/>
</dbReference>
<feature type="compositionally biased region" description="Low complexity" evidence="4">
    <location>
        <begin position="261"/>
        <end position="279"/>
    </location>
</feature>
<sequence length="279" mass="30315">MTGLRVLGFNLFFYGYTFATAFSLYVLAKLSTRERMQGRIRRWGRTVRRALRLFLGSRVEVRGLENLPETGGRLLVSKHQSELDIVMIAELFPDASAVAMAELKRYPFFGPILDKLGVVMVAVDSGPQGRTAQVVEGARRVIAEEARPMIIYPEGELMALGARERYRRGAGHIYAALGVPAYPVAASLGAIWPQRRWAKNVGRVGAIEFLPPVAPGLALEPFMAEVQERIETATMALIREHAGAEELAAAEDRFARGLNNAGEPAAPAGAPAEGAGARS</sequence>
<dbReference type="SUPFAM" id="SSF69593">
    <property type="entry name" value="Glycerol-3-phosphate (1)-acyltransferase"/>
    <property type="match status" value="1"/>
</dbReference>
<evidence type="ECO:0000256" key="5">
    <source>
        <dbReference type="SAM" id="Phobius"/>
    </source>
</evidence>
<evidence type="ECO:0000256" key="1">
    <source>
        <dbReference type="ARBA" id="ARBA00005189"/>
    </source>
</evidence>
<evidence type="ECO:0000259" key="6">
    <source>
        <dbReference type="SMART" id="SM00563"/>
    </source>
</evidence>
<evidence type="ECO:0000256" key="3">
    <source>
        <dbReference type="ARBA" id="ARBA00023315"/>
    </source>
</evidence>
<dbReference type="InterPro" id="IPR002123">
    <property type="entry name" value="Plipid/glycerol_acylTrfase"/>
</dbReference>
<reference evidence="7 8" key="1">
    <citation type="submission" date="2023-04" db="EMBL/GenBank/DDBJ databases">
        <title>Marinoamorphus aggregata gen. nov., sp. Nov., isolate from tissue of brittle star Ophioplocus japonicus.</title>
        <authorList>
            <person name="Kawano K."/>
            <person name="Sawayama S."/>
            <person name="Nakagawa S."/>
        </authorList>
    </citation>
    <scope>NUCLEOTIDE SEQUENCE [LARGE SCALE GENOMIC DNA]</scope>
    <source>
        <strain evidence="7 8">NKW23</strain>
    </source>
</reference>
<dbReference type="EMBL" id="BSYI01000003">
    <property type="protein sequence ID" value="GMG81424.1"/>
    <property type="molecule type" value="Genomic_DNA"/>
</dbReference>
<dbReference type="PANTHER" id="PTHR10434">
    <property type="entry name" value="1-ACYL-SN-GLYCEROL-3-PHOSPHATE ACYLTRANSFERASE"/>
    <property type="match status" value="1"/>
</dbReference>
<keyword evidence="5" id="KW-0812">Transmembrane</keyword>
<accession>A0ABQ6LDI8</accession>
<feature type="region of interest" description="Disordered" evidence="4">
    <location>
        <begin position="258"/>
        <end position="279"/>
    </location>
</feature>
<dbReference type="CDD" id="cd07989">
    <property type="entry name" value="LPLAT_AGPAT-like"/>
    <property type="match status" value="1"/>
</dbReference>
<dbReference type="GO" id="GO:0016746">
    <property type="term" value="F:acyltransferase activity"/>
    <property type="evidence" value="ECO:0007669"/>
    <property type="project" value="UniProtKB-KW"/>
</dbReference>
<organism evidence="7 8">
    <name type="scientific">Paralimibaculum aggregatum</name>
    <dbReference type="NCBI Taxonomy" id="3036245"/>
    <lineage>
        <taxon>Bacteria</taxon>
        <taxon>Pseudomonadati</taxon>
        <taxon>Pseudomonadota</taxon>
        <taxon>Alphaproteobacteria</taxon>
        <taxon>Rhodobacterales</taxon>
        <taxon>Paracoccaceae</taxon>
        <taxon>Paralimibaculum</taxon>
    </lineage>
</organism>
<comment type="caution">
    <text evidence="7">The sequence shown here is derived from an EMBL/GenBank/DDBJ whole genome shotgun (WGS) entry which is preliminary data.</text>
</comment>
<dbReference type="RefSeq" id="WP_285670080.1">
    <property type="nucleotide sequence ID" value="NZ_BSYI01000003.1"/>
</dbReference>
<evidence type="ECO:0000313" key="8">
    <source>
        <dbReference type="Proteomes" id="UP001239909"/>
    </source>
</evidence>
<keyword evidence="5" id="KW-1133">Transmembrane helix</keyword>
<evidence type="ECO:0000256" key="2">
    <source>
        <dbReference type="ARBA" id="ARBA00022679"/>
    </source>
</evidence>
<evidence type="ECO:0000313" key="7">
    <source>
        <dbReference type="EMBL" id="GMG81424.1"/>
    </source>
</evidence>
<name>A0ABQ6LDI8_9RHOB</name>
<keyword evidence="3 7" id="KW-0012">Acyltransferase</keyword>
<dbReference type="SMART" id="SM00563">
    <property type="entry name" value="PlsC"/>
    <property type="match status" value="1"/>
</dbReference>
<protein>
    <submittedName>
        <fullName evidence="7">1-acyl-sn-glycerol-3-phosphate acyltransferase</fullName>
    </submittedName>
</protein>
<keyword evidence="2" id="KW-0808">Transferase</keyword>
<feature type="transmembrane region" description="Helical" evidence="5">
    <location>
        <begin position="12"/>
        <end position="32"/>
    </location>
</feature>
<evidence type="ECO:0000256" key="4">
    <source>
        <dbReference type="SAM" id="MobiDB-lite"/>
    </source>
</evidence>
<keyword evidence="5" id="KW-0472">Membrane</keyword>
<comment type="pathway">
    <text evidence="1">Lipid metabolism.</text>
</comment>
<feature type="domain" description="Phospholipid/glycerol acyltransferase" evidence="6">
    <location>
        <begin position="73"/>
        <end position="189"/>
    </location>
</feature>
<dbReference type="Pfam" id="PF01553">
    <property type="entry name" value="Acyltransferase"/>
    <property type="match status" value="1"/>
</dbReference>
<feature type="transmembrane region" description="Helical" evidence="5">
    <location>
        <begin position="173"/>
        <end position="192"/>
    </location>
</feature>
<proteinExistence type="predicted"/>
<keyword evidence="8" id="KW-1185">Reference proteome</keyword>
<dbReference type="PANTHER" id="PTHR10434:SF40">
    <property type="entry name" value="1-ACYL-SN-GLYCEROL-3-PHOSPHATE ACYLTRANSFERASE"/>
    <property type="match status" value="1"/>
</dbReference>